<feature type="region of interest" description="Disordered" evidence="1">
    <location>
        <begin position="330"/>
        <end position="350"/>
    </location>
</feature>
<name>J0CRV8_AURST</name>
<accession>J0CRV8</accession>
<dbReference type="AlphaFoldDB" id="J0CRV8"/>
<feature type="compositionally biased region" description="Pro residues" evidence="1">
    <location>
        <begin position="506"/>
        <end position="518"/>
    </location>
</feature>
<dbReference type="InParanoid" id="J0CRV8"/>
<evidence type="ECO:0000256" key="1">
    <source>
        <dbReference type="SAM" id="MobiDB-lite"/>
    </source>
</evidence>
<evidence type="ECO:0000313" key="3">
    <source>
        <dbReference type="Proteomes" id="UP000006514"/>
    </source>
</evidence>
<gene>
    <name evidence="2" type="ORF">AURDEDRAFT_131913</name>
</gene>
<feature type="region of interest" description="Disordered" evidence="1">
    <location>
        <begin position="404"/>
        <end position="693"/>
    </location>
</feature>
<feature type="compositionally biased region" description="Acidic residues" evidence="1">
    <location>
        <begin position="574"/>
        <end position="583"/>
    </location>
</feature>
<keyword evidence="3" id="KW-1185">Reference proteome</keyword>
<dbReference type="Proteomes" id="UP000006514">
    <property type="component" value="Unassembled WGS sequence"/>
</dbReference>
<reference evidence="3" key="1">
    <citation type="journal article" date="2012" name="Science">
        <title>The Paleozoic origin of enzymatic lignin decomposition reconstructed from 31 fungal genomes.</title>
        <authorList>
            <person name="Floudas D."/>
            <person name="Binder M."/>
            <person name="Riley R."/>
            <person name="Barry K."/>
            <person name="Blanchette R.A."/>
            <person name="Henrissat B."/>
            <person name="Martinez A.T."/>
            <person name="Otillar R."/>
            <person name="Spatafora J.W."/>
            <person name="Yadav J.S."/>
            <person name="Aerts A."/>
            <person name="Benoit I."/>
            <person name="Boyd A."/>
            <person name="Carlson A."/>
            <person name="Copeland A."/>
            <person name="Coutinho P.M."/>
            <person name="de Vries R.P."/>
            <person name="Ferreira P."/>
            <person name="Findley K."/>
            <person name="Foster B."/>
            <person name="Gaskell J."/>
            <person name="Glotzer D."/>
            <person name="Gorecki P."/>
            <person name="Heitman J."/>
            <person name="Hesse C."/>
            <person name="Hori C."/>
            <person name="Igarashi K."/>
            <person name="Jurgens J.A."/>
            <person name="Kallen N."/>
            <person name="Kersten P."/>
            <person name="Kohler A."/>
            <person name="Kuees U."/>
            <person name="Kumar T.K.A."/>
            <person name="Kuo A."/>
            <person name="LaButti K."/>
            <person name="Larrondo L.F."/>
            <person name="Lindquist E."/>
            <person name="Ling A."/>
            <person name="Lombard V."/>
            <person name="Lucas S."/>
            <person name="Lundell T."/>
            <person name="Martin R."/>
            <person name="McLaughlin D.J."/>
            <person name="Morgenstern I."/>
            <person name="Morin E."/>
            <person name="Murat C."/>
            <person name="Nagy L.G."/>
            <person name="Nolan M."/>
            <person name="Ohm R.A."/>
            <person name="Patyshakuliyeva A."/>
            <person name="Rokas A."/>
            <person name="Ruiz-Duenas F.J."/>
            <person name="Sabat G."/>
            <person name="Salamov A."/>
            <person name="Samejima M."/>
            <person name="Schmutz J."/>
            <person name="Slot J.C."/>
            <person name="St John F."/>
            <person name="Stenlid J."/>
            <person name="Sun H."/>
            <person name="Sun S."/>
            <person name="Syed K."/>
            <person name="Tsang A."/>
            <person name="Wiebenga A."/>
            <person name="Young D."/>
            <person name="Pisabarro A."/>
            <person name="Eastwood D.C."/>
            <person name="Martin F."/>
            <person name="Cullen D."/>
            <person name="Grigoriev I.V."/>
            <person name="Hibbett D.S."/>
        </authorList>
    </citation>
    <scope>NUCLEOTIDE SEQUENCE [LARGE SCALE GENOMIC DNA]</scope>
    <source>
        <strain evidence="3">TFB10046</strain>
    </source>
</reference>
<evidence type="ECO:0008006" key="4">
    <source>
        <dbReference type="Google" id="ProtNLM"/>
    </source>
</evidence>
<dbReference type="EMBL" id="JH688527">
    <property type="protein sequence ID" value="EJD32964.1"/>
    <property type="molecule type" value="Genomic_DNA"/>
</dbReference>
<proteinExistence type="predicted"/>
<dbReference type="KEGG" id="adl:AURDEDRAFT_131913"/>
<organism evidence="2 3">
    <name type="scientific">Auricularia subglabra (strain TFB-10046 / SS5)</name>
    <name type="common">White-rot fungus</name>
    <name type="synonym">Auricularia delicata (strain TFB10046)</name>
    <dbReference type="NCBI Taxonomy" id="717982"/>
    <lineage>
        <taxon>Eukaryota</taxon>
        <taxon>Fungi</taxon>
        <taxon>Dikarya</taxon>
        <taxon>Basidiomycota</taxon>
        <taxon>Agaricomycotina</taxon>
        <taxon>Agaricomycetes</taxon>
        <taxon>Auriculariales</taxon>
        <taxon>Auriculariaceae</taxon>
        <taxon>Auricularia</taxon>
    </lineage>
</organism>
<feature type="compositionally biased region" description="Acidic residues" evidence="1">
    <location>
        <begin position="591"/>
        <end position="616"/>
    </location>
</feature>
<feature type="compositionally biased region" description="Basic residues" evidence="1">
    <location>
        <begin position="648"/>
        <end position="664"/>
    </location>
</feature>
<feature type="compositionally biased region" description="Basic and acidic residues" evidence="1">
    <location>
        <begin position="337"/>
        <end position="350"/>
    </location>
</feature>
<evidence type="ECO:0000313" key="2">
    <source>
        <dbReference type="EMBL" id="EJD32964.1"/>
    </source>
</evidence>
<sequence>MAQPRRQARDSSTPLLSAPSECQDLMRPLLYHLTLQKRVDSSKRAHTQFFDDYLLPLWKEYDLDDPKNHPELYDDAVTARVAKKVFQQDVRNATRTKTWAKIWQMSPGFQSDMDKMYDKHPELRGVCGDEVEGVPEDAAPLSPSAVPDAPAGGDGIAANSLDGVAAPDQRRPKRALSARELFGQDIQDELSEIVEKSLLEDAVPAESQAQQRLLRRSQLLSSRWKDLGEDTRAVGLAEPSNRGQENLLEKARKIVQDATKLTATLVWVQMVSFDAQSGNVSVQSVDTTQMIPGVQGWETTVSHLNHLAALQQYSAPVICKLYKSNAVFKPPKKAKEKHAPRPEDRISDEDIRPYLVAREPGNQLADQLTVARPPAISGREEAASQGLSDQSTMYDDEVDELDITMSTPPLDLGSDQVTAHDDMHDDDDDDWTTGTTSPPPHTPAQPIRTPAHKATPALTPASARGSSSQAPQDHRQYRGNLFSPVLPPQGDRSTPRRESPDRAPLPTAPAPFVPPAPPGAAEDSSAVDQAHRRSDGAPTNSPLRLEADKEEQAVHPDSGHADEAHGVRGRSDDGSDCSSDDDSDCSKLSDGDEDHETGDQDGEYVPECQAEDGEDDVAGRGTKRPREAEQPAPNKKARATQSTAKGKAPAKAKGKAPAKAKGKAPAKAQAEVGPRRKNKRRATARRVKYGPMM</sequence>
<protein>
    <recommendedName>
        <fullName evidence="4">Rrn9 domain-containing protein</fullName>
    </recommendedName>
</protein>
<feature type="compositionally biased region" description="Basic residues" evidence="1">
    <location>
        <begin position="675"/>
        <end position="693"/>
    </location>
</feature>
<feature type="compositionally biased region" description="Basic and acidic residues" evidence="1">
    <location>
        <begin position="545"/>
        <end position="573"/>
    </location>
</feature>